<feature type="transmembrane region" description="Helical" evidence="1">
    <location>
        <begin position="29"/>
        <end position="48"/>
    </location>
</feature>
<reference evidence="2 3" key="1">
    <citation type="journal article" date="2018" name="Nat. Biotechnol.">
        <title>A standardized bacterial taxonomy based on genome phylogeny substantially revises the tree of life.</title>
        <authorList>
            <person name="Parks D.H."/>
            <person name="Chuvochina M."/>
            <person name="Waite D.W."/>
            <person name="Rinke C."/>
            <person name="Skarshewski A."/>
            <person name="Chaumeil P.A."/>
            <person name="Hugenholtz P."/>
        </authorList>
    </citation>
    <scope>NUCLEOTIDE SEQUENCE [LARGE SCALE GENOMIC DNA]</scope>
    <source>
        <strain evidence="2">UBA9375</strain>
    </source>
</reference>
<dbReference type="EMBL" id="DQAY01000190">
    <property type="protein sequence ID" value="HCO27138.1"/>
    <property type="molecule type" value="Genomic_DNA"/>
</dbReference>
<organism evidence="2 3">
    <name type="scientific">Gimesia maris</name>
    <dbReference type="NCBI Taxonomy" id="122"/>
    <lineage>
        <taxon>Bacteria</taxon>
        <taxon>Pseudomonadati</taxon>
        <taxon>Planctomycetota</taxon>
        <taxon>Planctomycetia</taxon>
        <taxon>Planctomycetales</taxon>
        <taxon>Planctomycetaceae</taxon>
        <taxon>Gimesia</taxon>
    </lineage>
</organism>
<accession>A0A3D3RGD0</accession>
<evidence type="ECO:0000313" key="3">
    <source>
        <dbReference type="Proteomes" id="UP000263642"/>
    </source>
</evidence>
<dbReference type="Proteomes" id="UP000263642">
    <property type="component" value="Unassembled WGS sequence"/>
</dbReference>
<protein>
    <submittedName>
        <fullName evidence="2">Uncharacterized protein</fullName>
    </submittedName>
</protein>
<comment type="caution">
    <text evidence="2">The sequence shown here is derived from an EMBL/GenBank/DDBJ whole genome shotgun (WGS) entry which is preliminary data.</text>
</comment>
<name>A0A3D3RGD0_9PLAN</name>
<keyword evidence="1" id="KW-0472">Membrane</keyword>
<evidence type="ECO:0000256" key="1">
    <source>
        <dbReference type="SAM" id="Phobius"/>
    </source>
</evidence>
<keyword evidence="1" id="KW-0812">Transmembrane</keyword>
<sequence length="88" mass="9720">MSWERTLLTNLVGESDAPTKRVKAYLSNLVLQMLYAVLHLPLAILLCFGSSLHLTPGRENGFTAGINNTNVFWSFLQLFHSSIAIGIS</sequence>
<dbReference type="AlphaFoldDB" id="A0A3D3RGD0"/>
<proteinExistence type="predicted"/>
<evidence type="ECO:0000313" key="2">
    <source>
        <dbReference type="EMBL" id="HCO27138.1"/>
    </source>
</evidence>
<keyword evidence="1" id="KW-1133">Transmembrane helix</keyword>
<gene>
    <name evidence="2" type="ORF">DIT97_30560</name>
</gene>